<feature type="transmembrane region" description="Helical" evidence="1">
    <location>
        <begin position="6"/>
        <end position="28"/>
    </location>
</feature>
<name>A0AAV5V0Y5_9BILA</name>
<evidence type="ECO:0000313" key="3">
    <source>
        <dbReference type="Proteomes" id="UP001432322"/>
    </source>
</evidence>
<dbReference type="Pfam" id="PF10327">
    <property type="entry name" value="7TM_GPCR_Sri"/>
    <property type="match status" value="1"/>
</dbReference>
<protein>
    <recommendedName>
        <fullName evidence="4">G protein-coupled receptor</fullName>
    </recommendedName>
</protein>
<feature type="transmembrane region" description="Helical" evidence="1">
    <location>
        <begin position="80"/>
        <end position="100"/>
    </location>
</feature>
<dbReference type="PANTHER" id="PTHR45830:SF15">
    <property type="entry name" value="SERPENTINE RECEPTOR, CLASS I"/>
    <property type="match status" value="1"/>
</dbReference>
<keyword evidence="1" id="KW-0812">Transmembrane</keyword>
<feature type="transmembrane region" description="Helical" evidence="1">
    <location>
        <begin position="40"/>
        <end position="60"/>
    </location>
</feature>
<keyword evidence="1" id="KW-0472">Membrane</keyword>
<evidence type="ECO:0000256" key="1">
    <source>
        <dbReference type="SAM" id="Phobius"/>
    </source>
</evidence>
<dbReference type="InterPro" id="IPR019429">
    <property type="entry name" value="7TM_GPCR_serpentine_rcpt_Sri"/>
</dbReference>
<evidence type="ECO:0000313" key="2">
    <source>
        <dbReference type="EMBL" id="GMT12088.1"/>
    </source>
</evidence>
<organism evidence="2 3">
    <name type="scientific">Pristionchus fissidentatus</name>
    <dbReference type="NCBI Taxonomy" id="1538716"/>
    <lineage>
        <taxon>Eukaryota</taxon>
        <taxon>Metazoa</taxon>
        <taxon>Ecdysozoa</taxon>
        <taxon>Nematoda</taxon>
        <taxon>Chromadorea</taxon>
        <taxon>Rhabditida</taxon>
        <taxon>Rhabditina</taxon>
        <taxon>Diplogasteromorpha</taxon>
        <taxon>Diplogasteroidea</taxon>
        <taxon>Neodiplogasteridae</taxon>
        <taxon>Pristionchus</taxon>
    </lineage>
</organism>
<feature type="non-terminal residue" evidence="2">
    <location>
        <position position="1"/>
    </location>
</feature>
<sequence length="106" mass="11732">LVVFDVGFFLLRIYFVPPFSAFYCEGIICRIGLENTTLMAFLNTVIVTHFPCILSVLVSLHQAVVGASNKWTLPRSKQNILTAIIIAILVLNIIGFVFLAKDSDDA</sequence>
<comment type="caution">
    <text evidence="2">The sequence shown here is derived from an EMBL/GenBank/DDBJ whole genome shotgun (WGS) entry which is preliminary data.</text>
</comment>
<feature type="non-terminal residue" evidence="2">
    <location>
        <position position="106"/>
    </location>
</feature>
<keyword evidence="1" id="KW-1133">Transmembrane helix</keyword>
<proteinExistence type="predicted"/>
<accession>A0AAV5V0Y5</accession>
<dbReference type="Proteomes" id="UP001432322">
    <property type="component" value="Unassembled WGS sequence"/>
</dbReference>
<evidence type="ECO:0008006" key="4">
    <source>
        <dbReference type="Google" id="ProtNLM"/>
    </source>
</evidence>
<dbReference type="AlphaFoldDB" id="A0AAV5V0Y5"/>
<dbReference type="EMBL" id="BTSY01000001">
    <property type="protein sequence ID" value="GMT12088.1"/>
    <property type="molecule type" value="Genomic_DNA"/>
</dbReference>
<dbReference type="PANTHER" id="PTHR45830">
    <property type="entry name" value="SERPENTINE RECEPTOR, CLASS I"/>
    <property type="match status" value="1"/>
</dbReference>
<reference evidence="2" key="1">
    <citation type="submission" date="2023-10" db="EMBL/GenBank/DDBJ databases">
        <title>Genome assembly of Pristionchus species.</title>
        <authorList>
            <person name="Yoshida K."/>
            <person name="Sommer R.J."/>
        </authorList>
    </citation>
    <scope>NUCLEOTIDE SEQUENCE</scope>
    <source>
        <strain evidence="2">RS5133</strain>
    </source>
</reference>
<gene>
    <name evidence="2" type="ORF">PFISCL1PPCAC_3385</name>
</gene>
<keyword evidence="3" id="KW-1185">Reference proteome</keyword>